<protein>
    <submittedName>
        <fullName evidence="2">Uncharacterized protein</fullName>
    </submittedName>
</protein>
<feature type="chain" id="PRO_5045046619" evidence="1">
    <location>
        <begin position="23"/>
        <end position="108"/>
    </location>
</feature>
<accession>A0ABQ7VTF1</accession>
<sequence>MALRFFFVVCCVFFTFLAQYEGAKDPCRPQDGPGPVVPIANLTTNHGCVPFNYMGFNCSCCTTTPGVGCFSTWNACLTTFTDEVKSGNAASLRLFRYLCMNLHKVRQD</sequence>
<dbReference type="EMBL" id="JAIVGD010000011">
    <property type="protein sequence ID" value="KAH0771714.1"/>
    <property type="molecule type" value="Genomic_DNA"/>
</dbReference>
<name>A0ABQ7VTF1_SOLTU</name>
<comment type="caution">
    <text evidence="2">The sequence shown here is derived from an EMBL/GenBank/DDBJ whole genome shotgun (WGS) entry which is preliminary data.</text>
</comment>
<keyword evidence="1" id="KW-0732">Signal</keyword>
<evidence type="ECO:0000313" key="3">
    <source>
        <dbReference type="Proteomes" id="UP000826656"/>
    </source>
</evidence>
<evidence type="ECO:0000256" key="1">
    <source>
        <dbReference type="SAM" id="SignalP"/>
    </source>
</evidence>
<reference evidence="2 3" key="1">
    <citation type="journal article" date="2021" name="bioRxiv">
        <title>Chromosome-scale and haplotype-resolved genome assembly of a tetraploid potato cultivar.</title>
        <authorList>
            <person name="Sun H."/>
            <person name="Jiao W.-B."/>
            <person name="Krause K."/>
            <person name="Campoy J.A."/>
            <person name="Goel M."/>
            <person name="Folz-Donahue K."/>
            <person name="Kukat C."/>
            <person name="Huettel B."/>
            <person name="Schneeberger K."/>
        </authorList>
    </citation>
    <scope>NUCLEOTIDE SEQUENCE [LARGE SCALE GENOMIC DNA]</scope>
    <source>
        <strain evidence="2">SolTubOtavaFocal</strain>
        <tissue evidence="2">Leaves</tissue>
    </source>
</reference>
<proteinExistence type="predicted"/>
<evidence type="ECO:0000313" key="2">
    <source>
        <dbReference type="EMBL" id="KAH0771714.1"/>
    </source>
</evidence>
<organism evidence="2 3">
    <name type="scientific">Solanum tuberosum</name>
    <name type="common">Potato</name>
    <dbReference type="NCBI Taxonomy" id="4113"/>
    <lineage>
        <taxon>Eukaryota</taxon>
        <taxon>Viridiplantae</taxon>
        <taxon>Streptophyta</taxon>
        <taxon>Embryophyta</taxon>
        <taxon>Tracheophyta</taxon>
        <taxon>Spermatophyta</taxon>
        <taxon>Magnoliopsida</taxon>
        <taxon>eudicotyledons</taxon>
        <taxon>Gunneridae</taxon>
        <taxon>Pentapetalae</taxon>
        <taxon>asterids</taxon>
        <taxon>lamiids</taxon>
        <taxon>Solanales</taxon>
        <taxon>Solanaceae</taxon>
        <taxon>Solanoideae</taxon>
        <taxon>Solaneae</taxon>
        <taxon>Solanum</taxon>
    </lineage>
</organism>
<feature type="signal peptide" evidence="1">
    <location>
        <begin position="1"/>
        <end position="22"/>
    </location>
</feature>
<dbReference type="Proteomes" id="UP000826656">
    <property type="component" value="Unassembled WGS sequence"/>
</dbReference>
<keyword evidence="3" id="KW-1185">Reference proteome</keyword>
<gene>
    <name evidence="2" type="ORF">KY290_015695</name>
</gene>